<evidence type="ECO:0000313" key="2">
    <source>
        <dbReference type="Proteomes" id="UP000018211"/>
    </source>
</evidence>
<accession>A0AAV2VZR2</accession>
<proteinExistence type="predicted"/>
<dbReference type="EMBL" id="CAOF01000198">
    <property type="protein sequence ID" value="CCO50179.1"/>
    <property type="molecule type" value="Genomic_DNA"/>
</dbReference>
<comment type="caution">
    <text evidence="1">The sequence shown here is derived from an EMBL/GenBank/DDBJ whole genome shotgun (WGS) entry which is preliminary data.</text>
</comment>
<reference evidence="1 2" key="1">
    <citation type="journal article" date="2013" name="ISME J.">
        <title>Comparative genomics of pathogenic lineages of Vibrio nigripulchritudo identifies virulence-associated traits.</title>
        <authorList>
            <person name="Goudenege D."/>
            <person name="Labreuche Y."/>
            <person name="Krin E."/>
            <person name="Ansquer D."/>
            <person name="Mangenot S."/>
            <person name="Calteau A."/>
            <person name="Medigue C."/>
            <person name="Mazel D."/>
            <person name="Polz M.F."/>
            <person name="Le Roux F."/>
        </authorList>
    </citation>
    <scope>NUCLEOTIDE SEQUENCE [LARGE SCALE GENOMIC DNA]</scope>
    <source>
        <strain evidence="1 2">SOn1</strain>
    </source>
</reference>
<dbReference type="Proteomes" id="UP000018211">
    <property type="component" value="Unassembled WGS sequence"/>
</dbReference>
<gene>
    <name evidence="1" type="ORF">VIBNISOn1_p0015</name>
</gene>
<protein>
    <submittedName>
        <fullName evidence="1">Uncharacterized protein</fullName>
    </submittedName>
</protein>
<dbReference type="AlphaFoldDB" id="A0AAV2VZR2"/>
<organism evidence="1 2">
    <name type="scientific">Vibrio nigripulchritudo SOn1</name>
    <dbReference type="NCBI Taxonomy" id="1238450"/>
    <lineage>
        <taxon>Bacteria</taxon>
        <taxon>Pseudomonadati</taxon>
        <taxon>Pseudomonadota</taxon>
        <taxon>Gammaproteobacteria</taxon>
        <taxon>Vibrionales</taxon>
        <taxon>Vibrionaceae</taxon>
        <taxon>Vibrio</taxon>
    </lineage>
</organism>
<evidence type="ECO:0000313" key="1">
    <source>
        <dbReference type="EMBL" id="CCO50179.1"/>
    </source>
</evidence>
<name>A0AAV2VZR2_9VIBR</name>
<sequence>MVSFEVPCPPLAILTGNINTQIKKRDSIAMSKEKRQCLMKEGDMKSAPLNITNDMDSPSLESATLRWHRLTLEAPCLIVLILAVST</sequence>